<name>A0A173MMH6_9BACT</name>
<dbReference type="PANTHER" id="PTHR48050:SF13">
    <property type="entry name" value="STEROL 3-BETA-GLUCOSYLTRANSFERASE UGT80A2"/>
    <property type="match status" value="1"/>
</dbReference>
<keyword evidence="1" id="KW-0808">Transferase</keyword>
<evidence type="ECO:0000313" key="1">
    <source>
        <dbReference type="EMBL" id="SIS59665.1"/>
    </source>
</evidence>
<dbReference type="Proteomes" id="UP000186917">
    <property type="component" value="Unassembled WGS sequence"/>
</dbReference>
<dbReference type="InterPro" id="IPR050426">
    <property type="entry name" value="Glycosyltransferase_28"/>
</dbReference>
<dbReference type="PANTHER" id="PTHR48050">
    <property type="entry name" value="STEROL 3-BETA-GLUCOSYLTRANSFERASE"/>
    <property type="match status" value="1"/>
</dbReference>
<dbReference type="RefSeq" id="WP_076374673.1">
    <property type="nucleotide sequence ID" value="NZ_AP017422.1"/>
</dbReference>
<dbReference type="Pfam" id="PF00201">
    <property type="entry name" value="UDPGT"/>
    <property type="match status" value="1"/>
</dbReference>
<dbReference type="EMBL" id="FTOR01000001">
    <property type="protein sequence ID" value="SIS59665.1"/>
    <property type="molecule type" value="Genomic_DNA"/>
</dbReference>
<proteinExistence type="predicted"/>
<dbReference type="GO" id="GO:0017000">
    <property type="term" value="P:antibiotic biosynthetic process"/>
    <property type="evidence" value="ECO:0007669"/>
    <property type="project" value="UniProtKB-ARBA"/>
</dbReference>
<keyword evidence="2" id="KW-1185">Reference proteome</keyword>
<dbReference type="InterPro" id="IPR002213">
    <property type="entry name" value="UDP_glucos_trans"/>
</dbReference>
<gene>
    <name evidence="1" type="ORF">SAMN05421788_101129</name>
</gene>
<protein>
    <submittedName>
        <fullName evidence="1">Glycosyltransferase, MGT family</fullName>
    </submittedName>
</protein>
<dbReference type="Gene3D" id="3.40.50.2000">
    <property type="entry name" value="Glycogen Phosphorylase B"/>
    <property type="match status" value="2"/>
</dbReference>
<sequence>MQTKKILIVTIPEKGHINPMIGIAQHLQQAGFELAFFAQVDISDQLQAAGLHQQVFYDTTVVNVSEGFITKGKAFVEQLADIAWLRNWIKTLLIDAVPAQVQRIQQAVDAFEPDIIVTDPMVYAAAIVANRAGIPWAGVSSSLNPVTPDGWQCELTDTLDDLDYLRQELMTTPDWQPQFKVSDVISPWLNIVFTVEEYVSRRFSRNDFSFYVGNSFPAGKRGDEADFPFEKLLPGTQKIYMSMGSQIYYHPQLFRAVAEALYDEDIQLIFSINELYYTDFVNSLPDNVIAVPYAPQLQVLQHVQLLITHGGANSVMEGLANGVPVAVLPICNDQFLQAKFIEHAGVGVVLDPAQPSPSVYRQQLLPLLHNGAAEKERARLAGEAFRQKGGAAEAAQLIIQLYNTRKPLTPCD</sequence>
<reference evidence="2" key="1">
    <citation type="submission" date="2017-01" db="EMBL/GenBank/DDBJ databases">
        <authorList>
            <person name="Varghese N."/>
            <person name="Submissions S."/>
        </authorList>
    </citation>
    <scope>NUCLEOTIDE SEQUENCE [LARGE SCALE GENOMIC DNA]</scope>
    <source>
        <strain evidence="2">DSM 21054</strain>
    </source>
</reference>
<dbReference type="SUPFAM" id="SSF53756">
    <property type="entry name" value="UDP-Glycosyltransferase/glycogen phosphorylase"/>
    <property type="match status" value="1"/>
</dbReference>
<evidence type="ECO:0000313" key="2">
    <source>
        <dbReference type="Proteomes" id="UP000186917"/>
    </source>
</evidence>
<dbReference type="OrthoDB" id="6620093at2"/>
<accession>A0A173MMH6</accession>
<dbReference type="GO" id="GO:0008194">
    <property type="term" value="F:UDP-glycosyltransferase activity"/>
    <property type="evidence" value="ECO:0007669"/>
    <property type="project" value="InterPro"/>
</dbReference>
<organism evidence="1 2">
    <name type="scientific">Filimonas lacunae</name>
    <dbReference type="NCBI Taxonomy" id="477680"/>
    <lineage>
        <taxon>Bacteria</taxon>
        <taxon>Pseudomonadati</taxon>
        <taxon>Bacteroidota</taxon>
        <taxon>Chitinophagia</taxon>
        <taxon>Chitinophagales</taxon>
        <taxon>Chitinophagaceae</taxon>
        <taxon>Filimonas</taxon>
    </lineage>
</organism>
<dbReference type="KEGG" id="fln:FLA_4716"/>
<dbReference type="AlphaFoldDB" id="A0A173MMH6"/>
<dbReference type="CDD" id="cd03784">
    <property type="entry name" value="GT1_Gtf-like"/>
    <property type="match status" value="1"/>
</dbReference>
<dbReference type="STRING" id="477680.SAMN05421788_101129"/>